<keyword evidence="2" id="KW-1185">Reference proteome</keyword>
<evidence type="ECO:0000313" key="1">
    <source>
        <dbReference type="EMBL" id="CAI9768827.1"/>
    </source>
</evidence>
<name>A0AAD1ZFG6_9LAMI</name>
<dbReference type="Proteomes" id="UP000834106">
    <property type="component" value="Chromosome 10"/>
</dbReference>
<proteinExistence type="predicted"/>
<dbReference type="PANTHER" id="PTHR34962">
    <property type="entry name" value="EMBRYO DEFECTIVE 1703-RELATED"/>
    <property type="match status" value="1"/>
</dbReference>
<protein>
    <submittedName>
        <fullName evidence="1">Uncharacterized protein</fullName>
    </submittedName>
</protein>
<accession>A0AAD1ZFG6</accession>
<evidence type="ECO:0000313" key="2">
    <source>
        <dbReference type="Proteomes" id="UP000834106"/>
    </source>
</evidence>
<sequence>MVPLEPANDLGGSICSTLRNDGSLRKKAADIMDKIPEKGRKFVKEKLDKVKREMELCGPQAVVSKYREYAEGKEEDYLWWLDLPFVLCVELYIVENGEQSVGFYSLEMAAELELDPKQYRVGIFAADCKNLCYIIQAQMEILGNENAFIVA</sequence>
<reference evidence="1" key="1">
    <citation type="submission" date="2023-05" db="EMBL/GenBank/DDBJ databases">
        <authorList>
            <person name="Huff M."/>
        </authorList>
    </citation>
    <scope>NUCLEOTIDE SEQUENCE</scope>
</reference>
<dbReference type="EMBL" id="OU503045">
    <property type="protein sequence ID" value="CAI9768827.1"/>
    <property type="molecule type" value="Genomic_DNA"/>
</dbReference>
<gene>
    <name evidence="1" type="ORF">FPE_LOCUS17463</name>
</gene>
<dbReference type="AlphaFoldDB" id="A0AAD1ZFG6"/>
<organism evidence="1 2">
    <name type="scientific">Fraxinus pennsylvanica</name>
    <dbReference type="NCBI Taxonomy" id="56036"/>
    <lineage>
        <taxon>Eukaryota</taxon>
        <taxon>Viridiplantae</taxon>
        <taxon>Streptophyta</taxon>
        <taxon>Embryophyta</taxon>
        <taxon>Tracheophyta</taxon>
        <taxon>Spermatophyta</taxon>
        <taxon>Magnoliopsida</taxon>
        <taxon>eudicotyledons</taxon>
        <taxon>Gunneridae</taxon>
        <taxon>Pentapetalae</taxon>
        <taxon>asterids</taxon>
        <taxon>lamiids</taxon>
        <taxon>Lamiales</taxon>
        <taxon>Oleaceae</taxon>
        <taxon>Oleeae</taxon>
        <taxon>Fraxinus</taxon>
    </lineage>
</organism>
<dbReference type="PANTHER" id="PTHR34962:SF1">
    <property type="entry name" value="EMBRYO DEFECTIVE 1703-RELATED"/>
    <property type="match status" value="1"/>
</dbReference>